<sequence>MFNLEIEDNIKLTLEVSENYLKNIIDERNDVKNYKMVILTLHNALELTFKFLLQSRDGFMIYEMQDSNSFHNVIKTYKRIHKQSKFTTEKMLPESELHTVSFTKAYEILAYLYNVDGFDEKFIFKLKRLNTLRNGLTHFKARIEHTDILVLYNLYEECVDLYNSEIDNDRHSLRKLINVDYNYNRFIPNQDLAYEFPNAIEEIKMKLLDEPIIKELIGFLIKKLDCVNSDIDLNDYEKLLEFFLGKEKRGINIVSKDNYKSLGFTESEFEKVLRESKEQEKKANKREARIRTTIYNESDKKDSFEEFVVRAIFMLLESDFIYSRTYYQRYESFDHDLMGGLSLTVGCKDLILKKWNYDSDLICKAFDLSQEEYYRLLKFQGDHDHLDSFDDTLIDYPDDEL</sequence>
<dbReference type="EMBL" id="JAAOIW010000003">
    <property type="protein sequence ID" value="NHN30360.1"/>
    <property type="molecule type" value="Genomic_DNA"/>
</dbReference>
<protein>
    <submittedName>
        <fullName evidence="1">Uncharacterized protein</fullName>
    </submittedName>
</protein>
<reference evidence="1" key="1">
    <citation type="submission" date="2020-03" db="EMBL/GenBank/DDBJ databases">
        <title>Draft sequencing of Paenibacilllus sp. S3N08.</title>
        <authorList>
            <person name="Kim D.-U."/>
        </authorList>
    </citation>
    <scope>NUCLEOTIDE SEQUENCE</scope>
    <source>
        <strain evidence="1">S3N08</strain>
    </source>
</reference>
<keyword evidence="2" id="KW-1185">Reference proteome</keyword>
<organism evidence="1 2">
    <name type="scientific">Paenibacillus agricola</name>
    <dbReference type="NCBI Taxonomy" id="2716264"/>
    <lineage>
        <taxon>Bacteria</taxon>
        <taxon>Bacillati</taxon>
        <taxon>Bacillota</taxon>
        <taxon>Bacilli</taxon>
        <taxon>Bacillales</taxon>
        <taxon>Paenibacillaceae</taxon>
        <taxon>Paenibacillus</taxon>
    </lineage>
</organism>
<gene>
    <name evidence="1" type="ORF">G9U52_11000</name>
</gene>
<accession>A0ABX0J9D1</accession>
<proteinExistence type="predicted"/>
<dbReference type="Proteomes" id="UP001165962">
    <property type="component" value="Unassembled WGS sequence"/>
</dbReference>
<evidence type="ECO:0000313" key="1">
    <source>
        <dbReference type="EMBL" id="NHN30360.1"/>
    </source>
</evidence>
<evidence type="ECO:0000313" key="2">
    <source>
        <dbReference type="Proteomes" id="UP001165962"/>
    </source>
</evidence>
<dbReference type="RefSeq" id="WP_166149273.1">
    <property type="nucleotide sequence ID" value="NZ_JAAOIW010000003.1"/>
</dbReference>
<comment type="caution">
    <text evidence="1">The sequence shown here is derived from an EMBL/GenBank/DDBJ whole genome shotgun (WGS) entry which is preliminary data.</text>
</comment>
<name>A0ABX0J9D1_9BACL</name>